<dbReference type="Proteomes" id="UP000317835">
    <property type="component" value="Chromosome"/>
</dbReference>
<dbReference type="InterPro" id="IPR036465">
    <property type="entry name" value="vWFA_dom_sf"/>
</dbReference>
<dbReference type="CDD" id="cd00198">
    <property type="entry name" value="vWFA"/>
    <property type="match status" value="1"/>
</dbReference>
<dbReference type="EMBL" id="CP036426">
    <property type="protein sequence ID" value="QDV33852.1"/>
    <property type="molecule type" value="Genomic_DNA"/>
</dbReference>
<feature type="region of interest" description="Disordered" evidence="1">
    <location>
        <begin position="255"/>
        <end position="289"/>
    </location>
</feature>
<dbReference type="Pfam" id="PF13519">
    <property type="entry name" value="VWA_2"/>
    <property type="match status" value="1"/>
</dbReference>
<dbReference type="Pfam" id="PF07584">
    <property type="entry name" value="BatA"/>
    <property type="match status" value="1"/>
</dbReference>
<evidence type="ECO:0000256" key="2">
    <source>
        <dbReference type="SAM" id="Phobius"/>
    </source>
</evidence>
<proteinExistence type="predicted"/>
<dbReference type="AlphaFoldDB" id="A0A518GZ80"/>
<dbReference type="RefSeq" id="WP_145268298.1">
    <property type="nucleotide sequence ID" value="NZ_CP036426.1"/>
</dbReference>
<keyword evidence="5" id="KW-1185">Reference proteome</keyword>
<keyword evidence="2" id="KW-1133">Transmembrane helix</keyword>
<dbReference type="SUPFAM" id="SSF53300">
    <property type="entry name" value="vWA-like"/>
    <property type="match status" value="1"/>
</dbReference>
<organism evidence="4 5">
    <name type="scientific">Tautonia plasticadhaerens</name>
    <dbReference type="NCBI Taxonomy" id="2527974"/>
    <lineage>
        <taxon>Bacteria</taxon>
        <taxon>Pseudomonadati</taxon>
        <taxon>Planctomycetota</taxon>
        <taxon>Planctomycetia</taxon>
        <taxon>Isosphaerales</taxon>
        <taxon>Isosphaeraceae</taxon>
        <taxon>Tautonia</taxon>
    </lineage>
</organism>
<dbReference type="PANTHER" id="PTHR37464:SF1">
    <property type="entry name" value="BLL2463 PROTEIN"/>
    <property type="match status" value="1"/>
</dbReference>
<evidence type="ECO:0000256" key="1">
    <source>
        <dbReference type="SAM" id="MobiDB-lite"/>
    </source>
</evidence>
<feature type="transmembrane region" description="Helical" evidence="2">
    <location>
        <begin position="85"/>
        <end position="103"/>
    </location>
</feature>
<keyword evidence="2" id="KW-0472">Membrane</keyword>
<evidence type="ECO:0000313" key="5">
    <source>
        <dbReference type="Proteomes" id="UP000317835"/>
    </source>
</evidence>
<dbReference type="PROSITE" id="PS50234">
    <property type="entry name" value="VWFA"/>
    <property type="match status" value="1"/>
</dbReference>
<evidence type="ECO:0000313" key="4">
    <source>
        <dbReference type="EMBL" id="QDV33852.1"/>
    </source>
</evidence>
<dbReference type="InterPro" id="IPR024163">
    <property type="entry name" value="Aerotolerance_reg_N"/>
</dbReference>
<dbReference type="Gene3D" id="3.40.50.410">
    <property type="entry name" value="von Willebrand factor, type A domain"/>
    <property type="match status" value="1"/>
</dbReference>
<sequence length="730" mass="79496">MLPVPLAQSNPLGGLNLQFDPPVPWFSSWGPVFWSVLAGVPVTIILLYFLKLRRKPVQVPSTFLWRRSIEDLHVNSLFQRLRKNLLLFLQLLAALLVLLALLGPQVKGSARVGQRFVIAVDNSASMSATDVRPTRLEQAKGRALDLVDSMGSNDLAMVIAFSDSARVASTYTGNKAQLRERIAAIRPSRTGTSLREALQVAAGLANPSKQFGEGEVASEVQAPRLMIYTDGGFPDVEGFSLGNLVPEIVVLGRPSEGAAPASAPAEAEAEAGEGADPGAGDGTNTPPSDNVAVLALQTARNEERPDLIQLFGRARNYRDEPVVTTARLYLHPLDAPIGDGRLIDAAEVSLPARSTRAFKFDVPDPGAVGLEVRLDVEDELDQDDRAFAAVGRPRTARVLVVTERNRYLLNALTTATAGDAAEVIEIRPSELENDDVRRALIAGLYDLVVFDRVAPEEPPASNALYLGVMPPGEAFEAAEAVEAPIVLDWDIAHPMLQYVRDLPLVLIRDALIAEPPPGSTTLVESDKGPLAFISPRDGYSDAVIGFSIYREGDQLNTDWHTKLSFPVFLYNTLRFLGNVQEALGEEAHRPGQPVVLRADATAERVTIDPPEGPEVDVRRSDLGTFVFNGADEPGLYRVSWESADGEATNRTVFAVNLFDARESDLAPRGIPPEGVTGRAAEPYLIKIGYTEVAGTRQSRPARLDRWWWVALGALGVVLFEWYIYNRRVYI</sequence>
<name>A0A518GZ80_9BACT</name>
<reference evidence="4 5" key="1">
    <citation type="submission" date="2019-02" db="EMBL/GenBank/DDBJ databases">
        <title>Deep-cultivation of Planctomycetes and their phenomic and genomic characterization uncovers novel biology.</title>
        <authorList>
            <person name="Wiegand S."/>
            <person name="Jogler M."/>
            <person name="Boedeker C."/>
            <person name="Pinto D."/>
            <person name="Vollmers J."/>
            <person name="Rivas-Marin E."/>
            <person name="Kohn T."/>
            <person name="Peeters S.H."/>
            <person name="Heuer A."/>
            <person name="Rast P."/>
            <person name="Oberbeckmann S."/>
            <person name="Bunk B."/>
            <person name="Jeske O."/>
            <person name="Meyerdierks A."/>
            <person name="Storesund J.E."/>
            <person name="Kallscheuer N."/>
            <person name="Luecker S."/>
            <person name="Lage O.M."/>
            <person name="Pohl T."/>
            <person name="Merkel B.J."/>
            <person name="Hornburger P."/>
            <person name="Mueller R.-W."/>
            <person name="Bruemmer F."/>
            <person name="Labrenz M."/>
            <person name="Spormann A.M."/>
            <person name="Op den Camp H."/>
            <person name="Overmann J."/>
            <person name="Amann R."/>
            <person name="Jetten M.S.M."/>
            <person name="Mascher T."/>
            <person name="Medema M.H."/>
            <person name="Devos D.P."/>
            <person name="Kaster A.-K."/>
            <person name="Ovreas L."/>
            <person name="Rohde M."/>
            <person name="Galperin M.Y."/>
            <person name="Jogler C."/>
        </authorList>
    </citation>
    <scope>NUCLEOTIDE SEQUENCE [LARGE SCALE GENOMIC DNA]</scope>
    <source>
        <strain evidence="4 5">ElP</strain>
    </source>
</reference>
<gene>
    <name evidence="4" type="ORF">ElP_17320</name>
</gene>
<protein>
    <recommendedName>
        <fullName evidence="3">VWFA domain-containing protein</fullName>
    </recommendedName>
</protein>
<dbReference type="SMART" id="SM00327">
    <property type="entry name" value="VWA"/>
    <property type="match status" value="1"/>
</dbReference>
<dbReference type="PANTHER" id="PTHR37464">
    <property type="entry name" value="BLL2463 PROTEIN"/>
    <property type="match status" value="1"/>
</dbReference>
<keyword evidence="2" id="KW-0812">Transmembrane</keyword>
<feature type="compositionally biased region" description="Low complexity" evidence="1">
    <location>
        <begin position="255"/>
        <end position="266"/>
    </location>
</feature>
<feature type="transmembrane region" description="Helical" evidence="2">
    <location>
        <begin position="706"/>
        <end position="724"/>
    </location>
</feature>
<feature type="transmembrane region" description="Helical" evidence="2">
    <location>
        <begin position="32"/>
        <end position="50"/>
    </location>
</feature>
<dbReference type="OrthoDB" id="5289914at2"/>
<feature type="domain" description="VWFA" evidence="3">
    <location>
        <begin position="115"/>
        <end position="231"/>
    </location>
</feature>
<accession>A0A518GZ80</accession>
<evidence type="ECO:0000259" key="3">
    <source>
        <dbReference type="PROSITE" id="PS50234"/>
    </source>
</evidence>
<dbReference type="KEGG" id="tpla:ElP_17320"/>
<dbReference type="InterPro" id="IPR002035">
    <property type="entry name" value="VWF_A"/>
</dbReference>